<protein>
    <submittedName>
        <fullName evidence="1">SacI restriction endonuclease</fullName>
    </submittedName>
</protein>
<dbReference type="InterPro" id="IPR019066">
    <property type="entry name" value="Restrct_endonuc_II_SacI"/>
</dbReference>
<sequence length="370" mass="39442">MTQAIIDHGAAREKLESAISAAKADGFRPRHAKSNAISDVMLGRHLTYRYILLTNLLAKATNGRAHGLALQAGADLDGAFDSRSLCHKVVVDFDRDPNQLAGKLGRSNEPYLNKPARYTALTHENAVRRGYDRSILEKCIDILGGLRDAADAESALIDAIYFTLQRESLVGEAAELDGDATLHKVLTKFVSAAVAQSCEGESCAIVTGLAFFLLGRGTGRDFEVKVHPVNQAGSSSNEVLDVDVLTDETLAYAAEVKDKEFNANDVGHAAAKSAAAGLGSFYFVCGPRSQGAARGAEYVDRVADEKNVRVSFVDVEQFFAMCAGLAPSDVSADDVWAFVDAAMMKARVKDATQAHILGAARFAGLVSGED</sequence>
<evidence type="ECO:0000313" key="1">
    <source>
        <dbReference type="EMBL" id="PWK92841.1"/>
    </source>
</evidence>
<name>A0A316IHI5_9GAMM</name>
<dbReference type="Pfam" id="PF09566">
    <property type="entry name" value="RE_SacI"/>
    <property type="match status" value="1"/>
</dbReference>
<accession>A0A316IHI5</accession>
<dbReference type="RefSeq" id="WP_170120139.1">
    <property type="nucleotide sequence ID" value="NZ_MSZV01000046.1"/>
</dbReference>
<dbReference type="EMBL" id="QGHC01000001">
    <property type="protein sequence ID" value="PWK92841.1"/>
    <property type="molecule type" value="Genomic_DNA"/>
</dbReference>
<dbReference type="GO" id="GO:0004519">
    <property type="term" value="F:endonuclease activity"/>
    <property type="evidence" value="ECO:0007669"/>
    <property type="project" value="UniProtKB-KW"/>
</dbReference>
<dbReference type="AlphaFoldDB" id="A0A316IHI5"/>
<keyword evidence="1" id="KW-0255">Endonuclease</keyword>
<dbReference type="Proteomes" id="UP000245812">
    <property type="component" value="Unassembled WGS sequence"/>
</dbReference>
<comment type="caution">
    <text evidence="1">The sequence shown here is derived from an EMBL/GenBank/DDBJ whole genome shotgun (WGS) entry which is preliminary data.</text>
</comment>
<keyword evidence="1" id="KW-0540">Nuclease</keyword>
<gene>
    <name evidence="1" type="ORF">C7456_101177</name>
</gene>
<keyword evidence="1" id="KW-0378">Hydrolase</keyword>
<proteinExistence type="predicted"/>
<keyword evidence="2" id="KW-1185">Reference proteome</keyword>
<reference evidence="1 2" key="1">
    <citation type="submission" date="2018-05" db="EMBL/GenBank/DDBJ databases">
        <title>Genomic Encyclopedia of Type Strains, Phase IV (KMG-IV): sequencing the most valuable type-strain genomes for metagenomic binning, comparative biology and taxonomic classification.</title>
        <authorList>
            <person name="Goeker M."/>
        </authorList>
    </citation>
    <scope>NUCLEOTIDE SEQUENCE [LARGE SCALE GENOMIC DNA]</scope>
    <source>
        <strain evidence="1 2">DSM 14263</strain>
    </source>
</reference>
<organism evidence="1 2">
    <name type="scientific">Fulvimonas soli</name>
    <dbReference type="NCBI Taxonomy" id="155197"/>
    <lineage>
        <taxon>Bacteria</taxon>
        <taxon>Pseudomonadati</taxon>
        <taxon>Pseudomonadota</taxon>
        <taxon>Gammaproteobacteria</taxon>
        <taxon>Lysobacterales</taxon>
        <taxon>Rhodanobacteraceae</taxon>
        <taxon>Fulvimonas</taxon>
    </lineage>
</organism>
<evidence type="ECO:0000313" key="2">
    <source>
        <dbReference type="Proteomes" id="UP000245812"/>
    </source>
</evidence>